<feature type="region of interest" description="Disordered" evidence="1">
    <location>
        <begin position="129"/>
        <end position="148"/>
    </location>
</feature>
<gene>
    <name evidence="2" type="ORF">SEPCBS119000_002425</name>
</gene>
<feature type="region of interest" description="Disordered" evidence="1">
    <location>
        <begin position="363"/>
        <end position="382"/>
    </location>
</feature>
<feature type="compositionally biased region" description="Low complexity" evidence="1">
    <location>
        <begin position="303"/>
        <end position="341"/>
    </location>
</feature>
<feature type="compositionally biased region" description="Pro residues" evidence="1">
    <location>
        <begin position="371"/>
        <end position="382"/>
    </location>
</feature>
<feature type="region of interest" description="Disordered" evidence="1">
    <location>
        <begin position="299"/>
        <end position="341"/>
    </location>
</feature>
<feature type="region of interest" description="Disordered" evidence="1">
    <location>
        <begin position="177"/>
        <end position="234"/>
    </location>
</feature>
<evidence type="ECO:0000313" key="2">
    <source>
        <dbReference type="EMBL" id="CAK7267207.1"/>
    </source>
</evidence>
<evidence type="ECO:0000256" key="1">
    <source>
        <dbReference type="SAM" id="MobiDB-lite"/>
    </source>
</evidence>
<dbReference type="Proteomes" id="UP001642502">
    <property type="component" value="Unassembled WGS sequence"/>
</dbReference>
<evidence type="ECO:0000313" key="3">
    <source>
        <dbReference type="Proteomes" id="UP001642502"/>
    </source>
</evidence>
<dbReference type="EMBL" id="CAWUON010000025">
    <property type="protein sequence ID" value="CAK7267207.1"/>
    <property type="molecule type" value="Genomic_DNA"/>
</dbReference>
<sequence>MAAAAENAAAGTLNPSVTSLLGPHPQLTTQPPPVMPTRSKFRQLPCATLPANYQHKLLPPNRQLKLKRYSDPAMAPIIEHPDDTSRVWGYNSSRASSLYSERGRLATNFPDNNSEDMLSSFIPSRPAPVPVRPSGVSPPQSPSMLSAASFPSGASSSMAKIIKYTPTIRLSQSYFDNRASSTSPRSPAFAPVALQSTPAVTPARKKSLPTSVDISNPWPVSPPPRPPPPPPLHSSVIAEVEDGENITEVAEFKLRSRSGRSATLFQNELCDDTSDPLRAPAAALSSAFTIDLSLHSWRRSDGSASESIATSTTTANDDTSITASSASRSSGLSVPSSSAAGSTFDKARTAAIGTFSSASTTCSRHSLHSPLKPPLPPPNCPLPPLPASGRICGPVSASRPMPGSMSLAEYSTIKPHLSTQSTFNEVDEDASAASVAAGKIQQIAPRGDIRLRPTALGRSLSQRENSSHMYVSTTPDMKLAGISVSRSSVPAAASSLQGNNLEVDKWCNDLRSRIHLFSEVEKTVAERPMARIAAQQVKKTAGSVPPPTLKERFPVYGAWPGSVCGLVDGGMI</sequence>
<comment type="caution">
    <text evidence="2">The sequence shown here is derived from an EMBL/GenBank/DDBJ whole genome shotgun (WGS) entry which is preliminary data.</text>
</comment>
<feature type="compositionally biased region" description="Low complexity" evidence="1">
    <location>
        <begin position="132"/>
        <end position="148"/>
    </location>
</feature>
<feature type="compositionally biased region" description="Pro residues" evidence="1">
    <location>
        <begin position="219"/>
        <end position="232"/>
    </location>
</feature>
<keyword evidence="3" id="KW-1185">Reference proteome</keyword>
<proteinExistence type="predicted"/>
<feature type="compositionally biased region" description="Low complexity" evidence="1">
    <location>
        <begin position="1"/>
        <end position="10"/>
    </location>
</feature>
<feature type="region of interest" description="Disordered" evidence="1">
    <location>
        <begin position="1"/>
        <end position="39"/>
    </location>
</feature>
<reference evidence="2 3" key="1">
    <citation type="submission" date="2024-01" db="EMBL/GenBank/DDBJ databases">
        <authorList>
            <person name="Allen C."/>
            <person name="Tagirdzhanova G."/>
        </authorList>
    </citation>
    <scope>NUCLEOTIDE SEQUENCE [LARGE SCALE GENOMIC DNA]</scope>
    <source>
        <strain evidence="2 3">CBS 119000</strain>
    </source>
</reference>
<protein>
    <submittedName>
        <fullName evidence="2">Uncharacterized protein</fullName>
    </submittedName>
</protein>
<name>A0ABP0DIV0_9PEZI</name>
<accession>A0ABP0DIV0</accession>
<organism evidence="2 3">
    <name type="scientific">Sporothrix epigloea</name>
    <dbReference type="NCBI Taxonomy" id="1892477"/>
    <lineage>
        <taxon>Eukaryota</taxon>
        <taxon>Fungi</taxon>
        <taxon>Dikarya</taxon>
        <taxon>Ascomycota</taxon>
        <taxon>Pezizomycotina</taxon>
        <taxon>Sordariomycetes</taxon>
        <taxon>Sordariomycetidae</taxon>
        <taxon>Ophiostomatales</taxon>
        <taxon>Ophiostomataceae</taxon>
        <taxon>Sporothrix</taxon>
    </lineage>
</organism>